<accession>A0A443SUS3</accession>
<comment type="caution">
    <text evidence="10">The sequence shown here is derived from an EMBL/GenBank/DDBJ whole genome shotgun (WGS) entry which is preliminary data.</text>
</comment>
<sequence length="531" mass="60193">MTNSDLLANSVKHVSFGIILQICLRIATFVVNACILRVISREVLGIINVRLTLLYSSIQFISREAFRRAAISDSKSHNWSNTVNVIWLNVPVSIIVGSFFSAIWIYCLHKPDPQLVSGYDSASVIIPISVLVEIIAEPAYIFGQLNSFLKLRIIIEGLAILLKCTLMIILTTKYPDNAVSVYAYSQLVSSIFYTLIYYTYFYIYFNGTITFTETFAPKINNLWNSLNSDLVVLVYSFFKQTVVKQLLTEGEKLVMTFFNPLTFAEQGIYEVINNLSSLPARFIFQPIEESGYILFSQLIDRNKPAKDQEKTNLISACNILSVMLKLMITFGSIVVVFGYRFSDIVLLIYGGSKLSSDIALTLMRCQCFYILLIAINGVSECFTFAAMNNTEISVFNKKMVRLSFIFLLSTFVFTKMFGSPGFIFANCLNMTGRIFESAIFTRKYYANTSVKSPFSISLIPNVLVLLSLLASFVFISIIEVFFPNIATVHFITRLCVGFFFFAIVLLTFLLKEQSLVAFIMSEFRKRKNKKE</sequence>
<organism evidence="10 11">
    <name type="scientific">Leptotrombidium deliense</name>
    <dbReference type="NCBI Taxonomy" id="299467"/>
    <lineage>
        <taxon>Eukaryota</taxon>
        <taxon>Metazoa</taxon>
        <taxon>Ecdysozoa</taxon>
        <taxon>Arthropoda</taxon>
        <taxon>Chelicerata</taxon>
        <taxon>Arachnida</taxon>
        <taxon>Acari</taxon>
        <taxon>Acariformes</taxon>
        <taxon>Trombidiformes</taxon>
        <taxon>Prostigmata</taxon>
        <taxon>Anystina</taxon>
        <taxon>Parasitengona</taxon>
        <taxon>Trombiculoidea</taxon>
        <taxon>Trombiculidae</taxon>
        <taxon>Leptotrombidium</taxon>
    </lineage>
</organism>
<feature type="transmembrane region" description="Helical" evidence="9">
    <location>
        <begin position="85"/>
        <end position="106"/>
    </location>
</feature>
<evidence type="ECO:0000256" key="3">
    <source>
        <dbReference type="ARBA" id="ARBA00010288"/>
    </source>
</evidence>
<dbReference type="Pfam" id="PF04506">
    <property type="entry name" value="Rft-1"/>
    <property type="match status" value="1"/>
</dbReference>
<proteinExistence type="inferred from homology"/>
<evidence type="ECO:0000256" key="9">
    <source>
        <dbReference type="RuleBase" id="RU365067"/>
    </source>
</evidence>
<dbReference type="AlphaFoldDB" id="A0A443SUS3"/>
<reference evidence="10 11" key="1">
    <citation type="journal article" date="2018" name="Gigascience">
        <title>Genomes of trombidid mites reveal novel predicted allergens and laterally-transferred genes associated with secondary metabolism.</title>
        <authorList>
            <person name="Dong X."/>
            <person name="Chaisiri K."/>
            <person name="Xia D."/>
            <person name="Armstrong S.D."/>
            <person name="Fang Y."/>
            <person name="Donnelly M.J."/>
            <person name="Kadowaki T."/>
            <person name="McGarry J.W."/>
            <person name="Darby A.C."/>
            <person name="Makepeace B.L."/>
        </authorList>
    </citation>
    <scope>NUCLEOTIDE SEQUENCE [LARGE SCALE GENOMIC DNA]</scope>
    <source>
        <strain evidence="10">UoL-UT</strain>
    </source>
</reference>
<feature type="transmembrane region" description="Helical" evidence="9">
    <location>
        <begin position="121"/>
        <end position="141"/>
    </location>
</feature>
<evidence type="ECO:0000313" key="11">
    <source>
        <dbReference type="Proteomes" id="UP000288716"/>
    </source>
</evidence>
<feature type="transmembrane region" description="Helical" evidence="9">
    <location>
        <begin position="462"/>
        <end position="482"/>
    </location>
</feature>
<comment type="caution">
    <text evidence="9">Lacks conserved residue(s) required for the propagation of feature annotation.</text>
</comment>
<name>A0A443SUS3_9ACAR</name>
<feature type="transmembrane region" description="Helical" evidence="9">
    <location>
        <begin position="153"/>
        <end position="171"/>
    </location>
</feature>
<feature type="transmembrane region" description="Helical" evidence="9">
    <location>
        <begin position="313"/>
        <end position="338"/>
    </location>
</feature>
<keyword evidence="11" id="KW-1185">Reference proteome</keyword>
<feature type="transmembrane region" description="Helical" evidence="9">
    <location>
        <begin position="488"/>
        <end position="510"/>
    </location>
</feature>
<gene>
    <name evidence="10" type="ORF">B4U80_08805</name>
</gene>
<dbReference type="EMBL" id="NCKV01000216">
    <property type="protein sequence ID" value="RWS31275.1"/>
    <property type="molecule type" value="Genomic_DNA"/>
</dbReference>
<comment type="subcellular location">
    <subcellularLocation>
        <location evidence="1 9">Endoplasmic reticulum membrane</location>
        <topology evidence="1 9">Multi-pass membrane protein</topology>
    </subcellularLocation>
</comment>
<feature type="transmembrane region" description="Helical" evidence="9">
    <location>
        <begin position="14"/>
        <end position="36"/>
    </location>
</feature>
<evidence type="ECO:0000313" key="10">
    <source>
        <dbReference type="EMBL" id="RWS31275.1"/>
    </source>
</evidence>
<feature type="transmembrane region" description="Helical" evidence="9">
    <location>
        <begin position="399"/>
        <end position="417"/>
    </location>
</feature>
<comment type="similarity">
    <text evidence="3 9">Belongs to the RFT1 family.</text>
</comment>
<keyword evidence="5" id="KW-0256">Endoplasmic reticulum</keyword>
<evidence type="ECO:0000256" key="7">
    <source>
        <dbReference type="ARBA" id="ARBA00023136"/>
    </source>
</evidence>
<keyword evidence="7 9" id="KW-0472">Membrane</keyword>
<dbReference type="GO" id="GO:0034203">
    <property type="term" value="P:glycolipid translocation"/>
    <property type="evidence" value="ECO:0007669"/>
    <property type="project" value="TreeGrafter"/>
</dbReference>
<dbReference type="PANTHER" id="PTHR13117:SF5">
    <property type="entry name" value="PROTEIN RFT1 HOMOLOG"/>
    <property type="match status" value="1"/>
</dbReference>
<dbReference type="GO" id="GO:0005789">
    <property type="term" value="C:endoplasmic reticulum membrane"/>
    <property type="evidence" value="ECO:0007669"/>
    <property type="project" value="UniProtKB-SubCell"/>
</dbReference>
<keyword evidence="4 9" id="KW-0812">Transmembrane</keyword>
<keyword evidence="6 9" id="KW-1133">Transmembrane helix</keyword>
<dbReference type="GO" id="GO:0006488">
    <property type="term" value="P:dolichol-linked oligosaccharide biosynthetic process"/>
    <property type="evidence" value="ECO:0007669"/>
    <property type="project" value="InterPro"/>
</dbReference>
<dbReference type="PANTHER" id="PTHR13117">
    <property type="entry name" value="ENDOPLASMIC RETICULUM MULTISPAN TRANSMEMBRANE PROTEIN-RELATED"/>
    <property type="match status" value="1"/>
</dbReference>
<evidence type="ECO:0000256" key="5">
    <source>
        <dbReference type="ARBA" id="ARBA00022824"/>
    </source>
</evidence>
<dbReference type="Proteomes" id="UP000288716">
    <property type="component" value="Unassembled WGS sequence"/>
</dbReference>
<dbReference type="OrthoDB" id="9979195at2759"/>
<dbReference type="InterPro" id="IPR007594">
    <property type="entry name" value="RFT1"/>
</dbReference>
<dbReference type="VEuPathDB" id="VectorBase:LDEU000762"/>
<comment type="pathway">
    <text evidence="2">Protein modification; protein glycosylation.</text>
</comment>
<evidence type="ECO:0000256" key="1">
    <source>
        <dbReference type="ARBA" id="ARBA00004477"/>
    </source>
</evidence>
<protein>
    <recommendedName>
        <fullName evidence="9">Protein RFT1 homolog</fullName>
    </recommendedName>
</protein>
<evidence type="ECO:0000256" key="8">
    <source>
        <dbReference type="ARBA" id="ARBA00045912"/>
    </source>
</evidence>
<comment type="function">
    <text evidence="8 9">Intramembrane glycolipid transporter that operates in the biosynthetic pathway of dolichol-linked oligosaccharides, the glycan precursors employed in protein asparagine (N)-glycosylation. The sequential addition of sugars to dolichol pyrophosphate produces dolichol-linked oligosaccharides containing fourteen sugars, including two GlcNAcs, nine mannoses and three glucoses. Once assembled, the oligosaccharide is transferred from the lipid to nascent proteins by oligosaccharyltransferases. The assembly of dolichol-linked oligosaccharides begins on the cytosolic side of the endoplasmic reticulum membrane and finishes in its lumen. RFT1 could mediate the translocation of the cytosolically oriented intermediate DolPP-GlcNAc2Man5, produced by ALG11, into the ER lumen where dolichol-linked oligosaccharides assembly continues. However, the intramembrane lipid transporter activity could not be confirmed in vitro.</text>
</comment>
<evidence type="ECO:0000256" key="4">
    <source>
        <dbReference type="ARBA" id="ARBA00022692"/>
    </source>
</evidence>
<dbReference type="STRING" id="299467.A0A443SUS3"/>
<evidence type="ECO:0000256" key="6">
    <source>
        <dbReference type="ARBA" id="ARBA00022989"/>
    </source>
</evidence>
<evidence type="ECO:0000256" key="2">
    <source>
        <dbReference type="ARBA" id="ARBA00004922"/>
    </source>
</evidence>
<feature type="transmembrane region" description="Helical" evidence="9">
    <location>
        <begin position="183"/>
        <end position="205"/>
    </location>
</feature>